<evidence type="ECO:0000256" key="4">
    <source>
        <dbReference type="ARBA" id="ARBA00022692"/>
    </source>
</evidence>
<comment type="subcellular location">
    <subcellularLocation>
        <location evidence="1">Cell membrane</location>
        <topology evidence="1">Multi-pass membrane protein</topology>
    </subcellularLocation>
</comment>
<evidence type="ECO:0000313" key="9">
    <source>
        <dbReference type="EMBL" id="MFC5748164.1"/>
    </source>
</evidence>
<dbReference type="PANTHER" id="PTHR42718">
    <property type="entry name" value="MAJOR FACILITATOR SUPERFAMILY MULTIDRUG TRANSPORTER MFSC"/>
    <property type="match status" value="1"/>
</dbReference>
<dbReference type="EMBL" id="JBHSON010000029">
    <property type="protein sequence ID" value="MFC5748164.1"/>
    <property type="molecule type" value="Genomic_DNA"/>
</dbReference>
<keyword evidence="6 7" id="KW-0472">Membrane</keyword>
<evidence type="ECO:0000259" key="8">
    <source>
        <dbReference type="PROSITE" id="PS50850"/>
    </source>
</evidence>
<feature type="transmembrane region" description="Helical" evidence="7">
    <location>
        <begin position="333"/>
        <end position="355"/>
    </location>
</feature>
<dbReference type="PROSITE" id="PS50850">
    <property type="entry name" value="MFS"/>
    <property type="match status" value="1"/>
</dbReference>
<feature type="transmembrane region" description="Helical" evidence="7">
    <location>
        <begin position="467"/>
        <end position="490"/>
    </location>
</feature>
<dbReference type="CDD" id="cd17321">
    <property type="entry name" value="MFS_MMR_MDR_like"/>
    <property type="match status" value="1"/>
</dbReference>
<evidence type="ECO:0000256" key="1">
    <source>
        <dbReference type="ARBA" id="ARBA00004651"/>
    </source>
</evidence>
<name>A0ABW1A1U7_9ACTN</name>
<feature type="transmembrane region" description="Helical" evidence="7">
    <location>
        <begin position="80"/>
        <end position="99"/>
    </location>
</feature>
<dbReference type="SUPFAM" id="SSF103473">
    <property type="entry name" value="MFS general substrate transporter"/>
    <property type="match status" value="1"/>
</dbReference>
<evidence type="ECO:0000256" key="2">
    <source>
        <dbReference type="ARBA" id="ARBA00022448"/>
    </source>
</evidence>
<feature type="transmembrane region" description="Helical" evidence="7">
    <location>
        <begin position="225"/>
        <end position="246"/>
    </location>
</feature>
<dbReference type="Pfam" id="PF07690">
    <property type="entry name" value="MFS_1"/>
    <property type="match status" value="1"/>
</dbReference>
<reference evidence="10" key="1">
    <citation type="journal article" date="2019" name="Int. J. Syst. Evol. Microbiol.">
        <title>The Global Catalogue of Microorganisms (GCM) 10K type strain sequencing project: providing services to taxonomists for standard genome sequencing and annotation.</title>
        <authorList>
            <consortium name="The Broad Institute Genomics Platform"/>
            <consortium name="The Broad Institute Genome Sequencing Center for Infectious Disease"/>
            <person name="Wu L."/>
            <person name="Ma J."/>
        </authorList>
    </citation>
    <scope>NUCLEOTIDE SEQUENCE [LARGE SCALE GENOMIC DNA]</scope>
    <source>
        <strain evidence="10">KCTC 42087</strain>
    </source>
</reference>
<keyword evidence="10" id="KW-1185">Reference proteome</keyword>
<evidence type="ECO:0000313" key="10">
    <source>
        <dbReference type="Proteomes" id="UP001596074"/>
    </source>
</evidence>
<protein>
    <submittedName>
        <fullName evidence="9">MFS transporter</fullName>
    </submittedName>
</protein>
<dbReference type="Proteomes" id="UP001596074">
    <property type="component" value="Unassembled WGS sequence"/>
</dbReference>
<organism evidence="9 10">
    <name type="scientific">Actinomadura rugatobispora</name>
    <dbReference type="NCBI Taxonomy" id="1994"/>
    <lineage>
        <taxon>Bacteria</taxon>
        <taxon>Bacillati</taxon>
        <taxon>Actinomycetota</taxon>
        <taxon>Actinomycetes</taxon>
        <taxon>Streptosporangiales</taxon>
        <taxon>Thermomonosporaceae</taxon>
        <taxon>Actinomadura</taxon>
    </lineage>
</organism>
<feature type="transmembrane region" description="Helical" evidence="7">
    <location>
        <begin position="200"/>
        <end position="219"/>
    </location>
</feature>
<feature type="transmembrane region" description="Helical" evidence="7">
    <location>
        <begin position="138"/>
        <end position="158"/>
    </location>
</feature>
<keyword evidence="2" id="KW-0813">Transport</keyword>
<sequence length="519" mass="52639">MDAVARAGRREWAGLAVLALAALLVSIDVFVLLLALPHLSADLGASAVQQLWIMDVYGFLLSGFLITMGGLGDRIGRRRLLLAGAAAFGAASVVAAYATGPGTLIAARALLGVAGATIAPSTLSLIGTMFRDPRQRALAIGVWMGCFMGGAALGPIVGGALLEHYWWGSAFLLGVPAMALLLVLGPVLLPEYRRPGAGRVDLASVLLSLAAILPVVYGLKELARGGWQPVPVAAALAGAGVGAVFVRRQRRLDDPLIDLGLFRDRAFGTALAGMMATTLLMGSIMMFLTQHLQLVQGLSPFRAALWMLPALAANMLGFQISPLLARRFRPGRLIAAGLVVSACGLLVLTQVGAGYGPVTLVTGWSMIGLGAGPLVTLATDLVVGSAPPEKAGSAAALNETSGEFGFALGIALLGSLGTALYRAGVEVPAGAGGAREGLSGAVAAAAGLPAPVGEALLDSARTAFTDGLHVVALASAVLVAGMAVLIAVMLRHVPPIGAPAAATSEAAEEPRPETAAVRH</sequence>
<dbReference type="RefSeq" id="WP_378283806.1">
    <property type="nucleotide sequence ID" value="NZ_JBHSON010000029.1"/>
</dbReference>
<feature type="transmembrane region" description="Helical" evidence="7">
    <location>
        <begin position="164"/>
        <end position="188"/>
    </location>
</feature>
<evidence type="ECO:0000256" key="6">
    <source>
        <dbReference type="ARBA" id="ARBA00023136"/>
    </source>
</evidence>
<keyword evidence="3" id="KW-1003">Cell membrane</keyword>
<accession>A0ABW1A1U7</accession>
<comment type="caution">
    <text evidence="9">The sequence shown here is derived from an EMBL/GenBank/DDBJ whole genome shotgun (WGS) entry which is preliminary data.</text>
</comment>
<dbReference type="InterPro" id="IPR020846">
    <property type="entry name" value="MFS_dom"/>
</dbReference>
<feature type="transmembrane region" description="Helical" evidence="7">
    <location>
        <begin position="12"/>
        <end position="36"/>
    </location>
</feature>
<dbReference type="InterPro" id="IPR011701">
    <property type="entry name" value="MFS"/>
</dbReference>
<evidence type="ECO:0000256" key="7">
    <source>
        <dbReference type="SAM" id="Phobius"/>
    </source>
</evidence>
<keyword evidence="5 7" id="KW-1133">Transmembrane helix</keyword>
<keyword evidence="4 7" id="KW-0812">Transmembrane</keyword>
<feature type="domain" description="Major facilitator superfamily (MFS) profile" evidence="8">
    <location>
        <begin position="14"/>
        <end position="493"/>
    </location>
</feature>
<gene>
    <name evidence="9" type="ORF">ACFPZN_21260</name>
</gene>
<evidence type="ECO:0000256" key="5">
    <source>
        <dbReference type="ARBA" id="ARBA00022989"/>
    </source>
</evidence>
<feature type="transmembrane region" description="Helical" evidence="7">
    <location>
        <begin position="267"/>
        <end position="289"/>
    </location>
</feature>
<feature type="transmembrane region" description="Helical" evidence="7">
    <location>
        <begin position="301"/>
        <end position="321"/>
    </location>
</feature>
<evidence type="ECO:0000256" key="3">
    <source>
        <dbReference type="ARBA" id="ARBA00022475"/>
    </source>
</evidence>
<proteinExistence type="predicted"/>
<dbReference type="Gene3D" id="1.20.1250.20">
    <property type="entry name" value="MFS general substrate transporter like domains"/>
    <property type="match status" value="1"/>
</dbReference>
<feature type="transmembrane region" description="Helical" evidence="7">
    <location>
        <begin position="48"/>
        <end position="68"/>
    </location>
</feature>
<dbReference type="InterPro" id="IPR036259">
    <property type="entry name" value="MFS_trans_sf"/>
</dbReference>
<feature type="transmembrane region" description="Helical" evidence="7">
    <location>
        <begin position="105"/>
        <end position="126"/>
    </location>
</feature>
<feature type="transmembrane region" description="Helical" evidence="7">
    <location>
        <begin position="361"/>
        <end position="383"/>
    </location>
</feature>
<dbReference type="PANTHER" id="PTHR42718:SF47">
    <property type="entry name" value="METHYL VIOLOGEN RESISTANCE PROTEIN SMVA"/>
    <property type="match status" value="1"/>
</dbReference>